<dbReference type="InterPro" id="IPR044256">
    <property type="entry name" value="HCF244-like"/>
</dbReference>
<dbReference type="Proteomes" id="UP001485043">
    <property type="component" value="Unassembled WGS sequence"/>
</dbReference>
<dbReference type="PANTHER" id="PTHR47128">
    <property type="match status" value="1"/>
</dbReference>
<keyword evidence="4" id="KW-1185">Reference proteome</keyword>
<reference evidence="3 4" key="1">
    <citation type="journal article" date="2024" name="Nat. Commun.">
        <title>Phylogenomics reveals the evolutionary origins of lichenization in chlorophyte algae.</title>
        <authorList>
            <person name="Puginier C."/>
            <person name="Libourel C."/>
            <person name="Otte J."/>
            <person name="Skaloud P."/>
            <person name="Haon M."/>
            <person name="Grisel S."/>
            <person name="Petersen M."/>
            <person name="Berrin J.G."/>
            <person name="Delaux P.M."/>
            <person name="Dal Grande F."/>
            <person name="Keller J."/>
        </authorList>
    </citation>
    <scope>NUCLEOTIDE SEQUENCE [LARGE SCALE GENOMIC DNA]</scope>
    <source>
        <strain evidence="3 4">SAG 2523</strain>
    </source>
</reference>
<dbReference type="Gene3D" id="3.40.50.720">
    <property type="entry name" value="NAD(P)-binding Rossmann-like Domain"/>
    <property type="match status" value="1"/>
</dbReference>
<evidence type="ECO:0008006" key="5">
    <source>
        <dbReference type="Google" id="ProtNLM"/>
    </source>
</evidence>
<dbReference type="SUPFAM" id="SSF51735">
    <property type="entry name" value="NAD(P)-binding Rossmann-fold domains"/>
    <property type="match status" value="1"/>
</dbReference>
<dbReference type="PANTHER" id="PTHR47128:SF2">
    <property type="entry name" value="PROTEIN HIGH CHLOROPHYLL FLUORESCENCE PHENOTYPE 244, CHLOROPLASTIC"/>
    <property type="match status" value="1"/>
</dbReference>
<gene>
    <name evidence="3" type="ORF">WJX84_009439</name>
</gene>
<evidence type="ECO:0000256" key="2">
    <source>
        <dbReference type="ARBA" id="ARBA00023276"/>
    </source>
</evidence>
<feature type="non-terminal residue" evidence="3">
    <location>
        <position position="1"/>
    </location>
</feature>
<dbReference type="AlphaFoldDB" id="A0AAW1SR99"/>
<evidence type="ECO:0000256" key="1">
    <source>
        <dbReference type="ARBA" id="ARBA00022531"/>
    </source>
</evidence>
<keyword evidence="1" id="KW-0602">Photosynthesis</keyword>
<dbReference type="EMBL" id="JALJOV010001210">
    <property type="protein sequence ID" value="KAK9852100.1"/>
    <property type="molecule type" value="Genomic_DNA"/>
</dbReference>
<comment type="caution">
    <text evidence="3">The sequence shown here is derived from an EMBL/GenBank/DDBJ whole genome shotgun (WGS) entry which is preliminary data.</text>
</comment>
<evidence type="ECO:0000313" key="4">
    <source>
        <dbReference type="Proteomes" id="UP001485043"/>
    </source>
</evidence>
<protein>
    <recommendedName>
        <fullName evidence="5">NmrA-like domain-containing protein</fullName>
    </recommendedName>
</protein>
<dbReference type="GO" id="GO:0015979">
    <property type="term" value="P:photosynthesis"/>
    <property type="evidence" value="ECO:0007669"/>
    <property type="project" value="UniProtKB-KW"/>
</dbReference>
<sequence>GHANRQSTRMLGADSFRVPSGQQQMVDPTDLNASTKGNTAVPRTPSLVIGGTGNLDGTVVQALLLWICGAMGISRYIFFSIHNCDRHPEVPLMTIKNSTEEFLKASGLNFTIFRLCGFMQAIIGNYAVPILENRQVWGTSDETATAYLDTRDVAKMALAALRKEESIGKTMTLAGPRAWTVAEIIAACEKYAKADAKVTQVPVWLLKATRGALRGFQWARDAADRLAFADILSSNEKFDAPMDETYNLLGINPAAITTLDTYLQEYYSSIFKKLKEVGASSRQTDFYV</sequence>
<proteinExistence type="predicted"/>
<name>A0AAW1SR99_9CHLO</name>
<keyword evidence="2" id="KW-0604">Photosystem II</keyword>
<dbReference type="GO" id="GO:0009523">
    <property type="term" value="C:photosystem II"/>
    <property type="evidence" value="ECO:0007669"/>
    <property type="project" value="UniProtKB-KW"/>
</dbReference>
<dbReference type="InterPro" id="IPR036291">
    <property type="entry name" value="NAD(P)-bd_dom_sf"/>
</dbReference>
<accession>A0AAW1SR99</accession>
<organism evidence="3 4">
    <name type="scientific">Apatococcus fuscideae</name>
    <dbReference type="NCBI Taxonomy" id="2026836"/>
    <lineage>
        <taxon>Eukaryota</taxon>
        <taxon>Viridiplantae</taxon>
        <taxon>Chlorophyta</taxon>
        <taxon>core chlorophytes</taxon>
        <taxon>Trebouxiophyceae</taxon>
        <taxon>Chlorellales</taxon>
        <taxon>Chlorellaceae</taxon>
        <taxon>Apatococcus</taxon>
    </lineage>
</organism>
<evidence type="ECO:0000313" key="3">
    <source>
        <dbReference type="EMBL" id="KAK9852100.1"/>
    </source>
</evidence>